<name>A0AC34QN65_9BILA</name>
<evidence type="ECO:0000313" key="1">
    <source>
        <dbReference type="Proteomes" id="UP000887576"/>
    </source>
</evidence>
<proteinExistence type="predicted"/>
<protein>
    <submittedName>
        <fullName evidence="2">Mediator of RNA polymerase II transcription subunit 7</fullName>
    </submittedName>
</protein>
<organism evidence="1 2">
    <name type="scientific">Panagrolaimus sp. JU765</name>
    <dbReference type="NCBI Taxonomy" id="591449"/>
    <lineage>
        <taxon>Eukaryota</taxon>
        <taxon>Metazoa</taxon>
        <taxon>Ecdysozoa</taxon>
        <taxon>Nematoda</taxon>
        <taxon>Chromadorea</taxon>
        <taxon>Rhabditida</taxon>
        <taxon>Tylenchina</taxon>
        <taxon>Panagrolaimomorpha</taxon>
        <taxon>Panagrolaimoidea</taxon>
        <taxon>Panagrolaimidae</taxon>
        <taxon>Panagrolaimus</taxon>
    </lineage>
</organism>
<accession>A0AC34QN65</accession>
<sequence>MSTLSDLITQDDNAEINEPERMEEDNQVENPPEDEEILMETPYDEASYGPNGKDPLPATTLMICVDKLYQSFNNLVTDYFPSSTYIMPQPTDIKETADFDVRMFKDACNELANEFTKTAAEWKLACPGEAHAEECKNLEKAVKRQEEVKTRINGKLKIEGQKIKR</sequence>
<dbReference type="Proteomes" id="UP000887576">
    <property type="component" value="Unplaced"/>
</dbReference>
<evidence type="ECO:0000313" key="2">
    <source>
        <dbReference type="WBParaSite" id="JU765_v2.g17770.t1"/>
    </source>
</evidence>
<dbReference type="WBParaSite" id="JU765_v2.g17770.t1">
    <property type="protein sequence ID" value="JU765_v2.g17770.t1"/>
    <property type="gene ID" value="JU765_v2.g17770"/>
</dbReference>
<reference evidence="2" key="1">
    <citation type="submission" date="2022-11" db="UniProtKB">
        <authorList>
            <consortium name="WormBaseParasite"/>
        </authorList>
    </citation>
    <scope>IDENTIFICATION</scope>
</reference>